<protein>
    <submittedName>
        <fullName evidence="1">Uncharacterized protein</fullName>
    </submittedName>
</protein>
<dbReference type="EMBL" id="CP001304">
    <property type="protein sequence ID" value="ACL34622.1"/>
    <property type="molecule type" value="Genomic_DNA"/>
</dbReference>
<keyword evidence="1" id="KW-0614">Plasmid</keyword>
<reference evidence="1 2" key="1">
    <citation type="journal article" date="2011" name="J. Bacteriol.">
        <title>Whole-genome sequences of two Borrelia afzelii and two Borrelia garinii Lyme disease agent isolates.</title>
        <authorList>
            <person name="Casjens S.R."/>
            <person name="Mongodin E.F."/>
            <person name="Qiu W.-G."/>
            <person name="Dunn J.J."/>
            <person name="Luft B.J."/>
            <person name="Fraser-Liggett C.M."/>
            <person name="Schutzer S.E."/>
        </authorList>
    </citation>
    <scope>NUCLEOTIDE SEQUENCE [LARGE SCALE GENOMIC DNA]</scope>
    <source>
        <strain evidence="1 2">PBr</strain>
    </source>
</reference>
<dbReference type="RefSeq" id="WP_012622332.1">
    <property type="nucleotide sequence ID" value="NC_011860.1"/>
</dbReference>
<proteinExistence type="predicted"/>
<dbReference type="AlphaFoldDB" id="B8F108"/>
<dbReference type="Proteomes" id="UP000006103">
    <property type="component" value="Plasmid PBr_lp28-4"/>
</dbReference>
<organism evidence="1 2">
    <name type="scientific">Borreliella garinii PBr</name>
    <dbReference type="NCBI Taxonomy" id="498743"/>
    <lineage>
        <taxon>Bacteria</taxon>
        <taxon>Pseudomonadati</taxon>
        <taxon>Spirochaetota</taxon>
        <taxon>Spirochaetia</taxon>
        <taxon>Spirochaetales</taxon>
        <taxon>Borreliaceae</taxon>
        <taxon>Borreliella</taxon>
    </lineage>
</organism>
<evidence type="ECO:0000313" key="2">
    <source>
        <dbReference type="Proteomes" id="UP000006103"/>
    </source>
</evidence>
<keyword evidence="2" id="KW-1185">Reference proteome</keyword>
<name>B8F108_BORGR</name>
<sequence>MGQLEIVIRAHDDLAPQGFLVHRVNHHELNSYNLNRQYYRFFDSTIKNIHRADTSGIKLKNLTPLLDYRIQSGISYLVRTDYLLIELIIPPYLKMVKQWEGIKE</sequence>
<evidence type="ECO:0000313" key="1">
    <source>
        <dbReference type="EMBL" id="ACL34622.1"/>
    </source>
</evidence>
<geneLocation type="plasmid" evidence="1 2">
    <name>PBr_lp28-4</name>
</geneLocation>
<gene>
    <name evidence="1" type="ORF">BGAPBR_I0029</name>
</gene>
<accession>B8F108</accession>